<dbReference type="PANTHER" id="PTHR47814">
    <property type="entry name" value="PEPTIDYL-TRNA HYDROLASE ARFB"/>
    <property type="match status" value="1"/>
</dbReference>
<reference evidence="3 4" key="1">
    <citation type="submission" date="2018-09" db="EMBL/GenBank/DDBJ databases">
        <authorList>
            <person name="Zhu H."/>
        </authorList>
    </citation>
    <scope>NUCLEOTIDE SEQUENCE [LARGE SCALE GENOMIC DNA]</scope>
    <source>
        <strain evidence="3 4">K2R01-6</strain>
    </source>
</reference>
<protein>
    <submittedName>
        <fullName evidence="3">Aminoacyl-tRNA hydrolase</fullName>
        <ecNumber evidence="3">3.1.1.29</ecNumber>
    </submittedName>
</protein>
<name>A0A418WKD3_9SPHN</name>
<dbReference type="GO" id="GO:0004045">
    <property type="term" value="F:peptidyl-tRNA hydrolase activity"/>
    <property type="evidence" value="ECO:0007669"/>
    <property type="project" value="UniProtKB-EC"/>
</dbReference>
<sequence length="138" mass="15380">MAKTEYPPVPDDAIVEEKFLAATGPGGQNVNKVATAVQLRIDAFRLGMPPWAWQQFKELAGSRLTSAGELVITARRFRTQEANRADARERAAELVAKAHERQAKRVKTKPSRAAKARRLESKTARSQIKKGRGRVSWD</sequence>
<dbReference type="GO" id="GO:0072344">
    <property type="term" value="P:rescue of stalled ribosome"/>
    <property type="evidence" value="ECO:0007669"/>
    <property type="project" value="TreeGrafter"/>
</dbReference>
<evidence type="ECO:0000313" key="3">
    <source>
        <dbReference type="EMBL" id="RJF90470.1"/>
    </source>
</evidence>
<gene>
    <name evidence="3" type="ORF">D3876_09530</name>
</gene>
<keyword evidence="3" id="KW-0378">Hydrolase</keyword>
<feature type="region of interest" description="Disordered" evidence="1">
    <location>
        <begin position="96"/>
        <end position="138"/>
    </location>
</feature>
<evidence type="ECO:0000259" key="2">
    <source>
        <dbReference type="Pfam" id="PF00472"/>
    </source>
</evidence>
<proteinExistence type="predicted"/>
<organism evidence="3 4">
    <name type="scientific">Sphingomonas cavernae</name>
    <dbReference type="NCBI Taxonomy" id="2320861"/>
    <lineage>
        <taxon>Bacteria</taxon>
        <taxon>Pseudomonadati</taxon>
        <taxon>Pseudomonadota</taxon>
        <taxon>Alphaproteobacteria</taxon>
        <taxon>Sphingomonadales</taxon>
        <taxon>Sphingomonadaceae</taxon>
        <taxon>Sphingomonas</taxon>
    </lineage>
</organism>
<accession>A0A418WKD3</accession>
<dbReference type="PANTHER" id="PTHR47814:SF1">
    <property type="entry name" value="PEPTIDYL-TRNA HYDROLASE ARFB"/>
    <property type="match status" value="1"/>
</dbReference>
<dbReference type="RefSeq" id="WP_119761692.1">
    <property type="nucleotide sequence ID" value="NZ_QYUM01000003.1"/>
</dbReference>
<dbReference type="InterPro" id="IPR000352">
    <property type="entry name" value="Pep_chain_release_fac_I"/>
</dbReference>
<feature type="compositionally biased region" description="Basic residues" evidence="1">
    <location>
        <begin position="127"/>
        <end position="138"/>
    </location>
</feature>
<comment type="caution">
    <text evidence="3">The sequence shown here is derived from an EMBL/GenBank/DDBJ whole genome shotgun (WGS) entry which is preliminary data.</text>
</comment>
<dbReference type="OrthoDB" id="9815709at2"/>
<dbReference type="AlphaFoldDB" id="A0A418WKD3"/>
<feature type="domain" description="Prokaryotic-type class I peptide chain release factors" evidence="2">
    <location>
        <begin position="13"/>
        <end position="132"/>
    </location>
</feature>
<dbReference type="GO" id="GO:0043022">
    <property type="term" value="F:ribosome binding"/>
    <property type="evidence" value="ECO:0007669"/>
    <property type="project" value="TreeGrafter"/>
</dbReference>
<evidence type="ECO:0000256" key="1">
    <source>
        <dbReference type="SAM" id="MobiDB-lite"/>
    </source>
</evidence>
<dbReference type="SUPFAM" id="SSF110916">
    <property type="entry name" value="Peptidyl-tRNA hydrolase domain-like"/>
    <property type="match status" value="1"/>
</dbReference>
<dbReference type="NCBIfam" id="NF006718">
    <property type="entry name" value="PRK09256.1"/>
    <property type="match status" value="1"/>
</dbReference>
<dbReference type="EC" id="3.1.1.29" evidence="3"/>
<dbReference type="Gene3D" id="3.30.160.20">
    <property type="match status" value="1"/>
</dbReference>
<dbReference type="Proteomes" id="UP000286100">
    <property type="component" value="Unassembled WGS sequence"/>
</dbReference>
<dbReference type="Pfam" id="PF00472">
    <property type="entry name" value="RF-1"/>
    <property type="match status" value="1"/>
</dbReference>
<evidence type="ECO:0000313" key="4">
    <source>
        <dbReference type="Proteomes" id="UP000286100"/>
    </source>
</evidence>
<dbReference type="GO" id="GO:0003747">
    <property type="term" value="F:translation release factor activity"/>
    <property type="evidence" value="ECO:0007669"/>
    <property type="project" value="InterPro"/>
</dbReference>
<dbReference type="EMBL" id="QYUM01000003">
    <property type="protein sequence ID" value="RJF90470.1"/>
    <property type="molecule type" value="Genomic_DNA"/>
</dbReference>
<keyword evidence="4" id="KW-1185">Reference proteome</keyword>
<feature type="compositionally biased region" description="Basic residues" evidence="1">
    <location>
        <begin position="104"/>
        <end position="116"/>
    </location>
</feature>